<evidence type="ECO:0000313" key="3">
    <source>
        <dbReference type="Proteomes" id="UP001221757"/>
    </source>
</evidence>
<keyword evidence="3" id="KW-1185">Reference proteome</keyword>
<feature type="region of interest" description="Disordered" evidence="1">
    <location>
        <begin position="193"/>
        <end position="234"/>
    </location>
</feature>
<dbReference type="Proteomes" id="UP001221757">
    <property type="component" value="Unassembled WGS sequence"/>
</dbReference>
<organism evidence="2 3">
    <name type="scientific">Mycena rosella</name>
    <name type="common">Pink bonnet</name>
    <name type="synonym">Agaricus rosellus</name>
    <dbReference type="NCBI Taxonomy" id="1033263"/>
    <lineage>
        <taxon>Eukaryota</taxon>
        <taxon>Fungi</taxon>
        <taxon>Dikarya</taxon>
        <taxon>Basidiomycota</taxon>
        <taxon>Agaricomycotina</taxon>
        <taxon>Agaricomycetes</taxon>
        <taxon>Agaricomycetidae</taxon>
        <taxon>Agaricales</taxon>
        <taxon>Marasmiineae</taxon>
        <taxon>Mycenaceae</taxon>
        <taxon>Mycena</taxon>
    </lineage>
</organism>
<sequence>MEMGFHAYISDIAVETSEGGDLLAHAGFCEPSQLDWTLVDDESGSGDLLRGKCIHAQLGRFRACCWLPLASERWSAVEHVCRPCVRRGQRSVGQPEASAALACSPNGTPVAIFAVLKCSTPARSIGSCRTLSMPGPAGARSLVSIAATRDFTEGQPSQVQGGEAVVGRSGWSLRLDGEKSSKRYAPAPQTLVSQYPTRTLSALSRRHQEKRARTSDPCTIVPPSTGAERPRRAG</sequence>
<dbReference type="EMBL" id="JARKIE010001581">
    <property type="protein sequence ID" value="KAJ7601418.1"/>
    <property type="molecule type" value="Genomic_DNA"/>
</dbReference>
<dbReference type="AlphaFoldDB" id="A0AAD7AWF8"/>
<evidence type="ECO:0000256" key="1">
    <source>
        <dbReference type="SAM" id="MobiDB-lite"/>
    </source>
</evidence>
<feature type="compositionally biased region" description="Polar residues" evidence="1">
    <location>
        <begin position="193"/>
        <end position="202"/>
    </location>
</feature>
<protein>
    <submittedName>
        <fullName evidence="2">Uncharacterized protein</fullName>
    </submittedName>
</protein>
<reference evidence="2" key="1">
    <citation type="submission" date="2023-03" db="EMBL/GenBank/DDBJ databases">
        <title>Massive genome expansion in bonnet fungi (Mycena s.s.) driven by repeated elements and novel gene families across ecological guilds.</title>
        <authorList>
            <consortium name="Lawrence Berkeley National Laboratory"/>
            <person name="Harder C.B."/>
            <person name="Miyauchi S."/>
            <person name="Viragh M."/>
            <person name="Kuo A."/>
            <person name="Thoen E."/>
            <person name="Andreopoulos B."/>
            <person name="Lu D."/>
            <person name="Skrede I."/>
            <person name="Drula E."/>
            <person name="Henrissat B."/>
            <person name="Morin E."/>
            <person name="Kohler A."/>
            <person name="Barry K."/>
            <person name="LaButti K."/>
            <person name="Morin E."/>
            <person name="Salamov A."/>
            <person name="Lipzen A."/>
            <person name="Mereny Z."/>
            <person name="Hegedus B."/>
            <person name="Baldrian P."/>
            <person name="Stursova M."/>
            <person name="Weitz H."/>
            <person name="Taylor A."/>
            <person name="Grigoriev I.V."/>
            <person name="Nagy L.G."/>
            <person name="Martin F."/>
            <person name="Kauserud H."/>
        </authorList>
    </citation>
    <scope>NUCLEOTIDE SEQUENCE</scope>
    <source>
        <strain evidence="2">CBHHK067</strain>
    </source>
</reference>
<name>A0AAD7AWF8_MYCRO</name>
<evidence type="ECO:0000313" key="2">
    <source>
        <dbReference type="EMBL" id="KAJ7601418.1"/>
    </source>
</evidence>
<comment type="caution">
    <text evidence="2">The sequence shown here is derived from an EMBL/GenBank/DDBJ whole genome shotgun (WGS) entry which is preliminary data.</text>
</comment>
<gene>
    <name evidence="2" type="ORF">B0H17DRAFT_162703</name>
</gene>
<proteinExistence type="predicted"/>
<accession>A0AAD7AWF8</accession>